<protein>
    <submittedName>
        <fullName evidence="1">Uncharacterized protein</fullName>
    </submittedName>
</protein>
<dbReference type="OrthoDB" id="5337308at2759"/>
<dbReference type="EMBL" id="KB446557">
    <property type="protein sequence ID" value="EME83844.1"/>
    <property type="molecule type" value="Genomic_DNA"/>
</dbReference>
<sequence length="446" mass="49502">MVEMEVVLAVCLDRPVREQASEEFGSFQHMASVTNNEAVNAATDQVCCINAATVGEEDAVHRHELQLKVEQPERVIRAPQETVSMPSRVAAALGLKRKRLLNDPIRNIETLLAMGVAQNLLMAAAVLQVFSPTFEFEPQDGSSRGSALVAKHALIRRAPKPIKPAGEEAYDKAEQKGKMLMCWMENPLLAGDLATSKWTKWEQLAEWGWTGPGGGSNPIGGNYGGEHDTLIADLLGDRNPREQDLSIAKTVRLYHKKEHAAETIDGVTYNYPPTDATYENNMYPKQGVIVADFNYGPKYQIDNEATPKRKDWNKATDRGPKLSQLSDVWWLIWDKITANDATLRKGLRYIVQHNVVNPDSHAILAKVLIDQKQISTGLAPGGTGVIVKREDEGFAALLGMNNVWGVPFLLIQRSGELGRKRIKQITVWSENTPNLIIELENIPDEE</sequence>
<dbReference type="STRING" id="383855.M2ZY16"/>
<keyword evidence="2" id="KW-1185">Reference proteome</keyword>
<evidence type="ECO:0000313" key="2">
    <source>
        <dbReference type="Proteomes" id="UP000016932"/>
    </source>
</evidence>
<dbReference type="KEGG" id="pfj:MYCFIDRAFT_84146"/>
<gene>
    <name evidence="1" type="ORF">MYCFIDRAFT_84146</name>
</gene>
<dbReference type="Proteomes" id="UP000016932">
    <property type="component" value="Unassembled WGS sequence"/>
</dbReference>
<dbReference type="AlphaFoldDB" id="M2ZY16"/>
<evidence type="ECO:0000313" key="1">
    <source>
        <dbReference type="EMBL" id="EME83844.1"/>
    </source>
</evidence>
<dbReference type="VEuPathDB" id="FungiDB:MYCFIDRAFT_84146"/>
<dbReference type="GeneID" id="19342151"/>
<dbReference type="HOGENOM" id="CLU_614120_0_0_1"/>
<proteinExistence type="predicted"/>
<accession>M2ZY16</accession>
<organism evidence="1 2">
    <name type="scientific">Pseudocercospora fijiensis (strain CIRAD86)</name>
    <name type="common">Black leaf streak disease fungus</name>
    <name type="synonym">Mycosphaerella fijiensis</name>
    <dbReference type="NCBI Taxonomy" id="383855"/>
    <lineage>
        <taxon>Eukaryota</taxon>
        <taxon>Fungi</taxon>
        <taxon>Dikarya</taxon>
        <taxon>Ascomycota</taxon>
        <taxon>Pezizomycotina</taxon>
        <taxon>Dothideomycetes</taxon>
        <taxon>Dothideomycetidae</taxon>
        <taxon>Mycosphaerellales</taxon>
        <taxon>Mycosphaerellaceae</taxon>
        <taxon>Pseudocercospora</taxon>
    </lineage>
</organism>
<name>M2ZY16_PSEFD</name>
<dbReference type="eggNOG" id="ENOG502SZ3Z">
    <property type="taxonomic scope" value="Eukaryota"/>
</dbReference>
<reference evidence="1 2" key="1">
    <citation type="journal article" date="2012" name="PLoS Pathog.">
        <title>Diverse lifestyles and strategies of plant pathogenesis encoded in the genomes of eighteen Dothideomycetes fungi.</title>
        <authorList>
            <person name="Ohm R.A."/>
            <person name="Feau N."/>
            <person name="Henrissat B."/>
            <person name="Schoch C.L."/>
            <person name="Horwitz B.A."/>
            <person name="Barry K.W."/>
            <person name="Condon B.J."/>
            <person name="Copeland A.C."/>
            <person name="Dhillon B."/>
            <person name="Glaser F."/>
            <person name="Hesse C.N."/>
            <person name="Kosti I."/>
            <person name="LaButti K."/>
            <person name="Lindquist E.A."/>
            <person name="Lucas S."/>
            <person name="Salamov A.A."/>
            <person name="Bradshaw R.E."/>
            <person name="Ciuffetti L."/>
            <person name="Hamelin R.C."/>
            <person name="Kema G.H.J."/>
            <person name="Lawrence C."/>
            <person name="Scott J.A."/>
            <person name="Spatafora J.W."/>
            <person name="Turgeon B.G."/>
            <person name="de Wit P.J.G.M."/>
            <person name="Zhong S."/>
            <person name="Goodwin S.B."/>
            <person name="Grigoriev I.V."/>
        </authorList>
    </citation>
    <scope>NUCLEOTIDE SEQUENCE [LARGE SCALE GENOMIC DNA]</scope>
    <source>
        <strain evidence="1 2">CIRAD86</strain>
    </source>
</reference>
<dbReference type="RefSeq" id="XP_007924475.1">
    <property type="nucleotide sequence ID" value="XM_007926284.1"/>
</dbReference>